<proteinExistence type="predicted"/>
<dbReference type="OrthoDB" id="262740at2"/>
<dbReference type="EMBL" id="VFPM01000001">
    <property type="protein sequence ID" value="TQM64939.1"/>
    <property type="molecule type" value="Genomic_DNA"/>
</dbReference>
<comment type="caution">
    <text evidence="1">The sequence shown here is derived from an EMBL/GenBank/DDBJ whole genome shotgun (WGS) entry which is preliminary data.</text>
</comment>
<evidence type="ECO:0000313" key="1">
    <source>
        <dbReference type="EMBL" id="TQM64939.1"/>
    </source>
</evidence>
<evidence type="ECO:0008006" key="3">
    <source>
        <dbReference type="Google" id="ProtNLM"/>
    </source>
</evidence>
<keyword evidence="2" id="KW-1185">Reference proteome</keyword>
<sequence>MPLLGVHLTVLAGPTVPIPLPPDVTARVRSVTVTESDGARSAFTITLDAGRSGPTAVFDTPLLTTSPLRGGARVVVLLTMGAVPQVLLDGIVTETELTPGSASQHAELRVTGHDVSLLLDRHEVSTEHVGLDDYLQVQAIALPYLAQGIVAQAIPPPVFDPPLPIERTPTQQATDYGHLQALAAYHGYVCYISPGPVPGLSTLYWGPPVRVGLPQKALSVDLGPDTNVTGSPTFREDVLGPELVEGQVQDSRLGTVVPVRTVGSLRPPLAALPAWAVHQTDLRTRQFRDTGLPATTALARAQSMTDRSVNCVTAQGSLDGGAYGSVLRPRGLVGLRGAGWSNDGLWYVQQVVHHVRPGSYTADFTLAREGYGATVPIVRV</sequence>
<dbReference type="RefSeq" id="WP_141842510.1">
    <property type="nucleotide sequence ID" value="NZ_VFPM01000001.1"/>
</dbReference>
<name>A0A543I2W5_9MICO</name>
<dbReference type="AlphaFoldDB" id="A0A543I2W5"/>
<dbReference type="Proteomes" id="UP000316747">
    <property type="component" value="Unassembled WGS sequence"/>
</dbReference>
<reference evidence="1 2" key="1">
    <citation type="submission" date="2019-06" db="EMBL/GenBank/DDBJ databases">
        <title>Genome sequencing of plant associated microbes to promote plant fitness in Sorghum bicolor and Oryza sativa.</title>
        <authorList>
            <person name="Coleman-Derr D."/>
        </authorList>
    </citation>
    <scope>NUCLEOTIDE SEQUENCE [LARGE SCALE GENOMIC DNA]</scope>
    <source>
        <strain evidence="1 2">KV-663</strain>
    </source>
</reference>
<organism evidence="1 2">
    <name type="scientific">Humibacillus xanthopallidus</name>
    <dbReference type="NCBI Taxonomy" id="412689"/>
    <lineage>
        <taxon>Bacteria</taxon>
        <taxon>Bacillati</taxon>
        <taxon>Actinomycetota</taxon>
        <taxon>Actinomycetes</taxon>
        <taxon>Micrococcales</taxon>
        <taxon>Intrasporangiaceae</taxon>
        <taxon>Humibacillus</taxon>
    </lineage>
</organism>
<protein>
    <recommendedName>
        <fullName evidence="3">Phage protein D</fullName>
    </recommendedName>
</protein>
<evidence type="ECO:0000313" key="2">
    <source>
        <dbReference type="Proteomes" id="UP000316747"/>
    </source>
</evidence>
<accession>A0A543I2W5</accession>
<gene>
    <name evidence="1" type="ORF">FBY41_1321</name>
</gene>